<evidence type="ECO:0000313" key="1">
    <source>
        <dbReference type="EMBL" id="KAI5679220.1"/>
    </source>
</evidence>
<keyword evidence="2" id="KW-1185">Reference proteome</keyword>
<comment type="caution">
    <text evidence="1">The sequence shown here is derived from an EMBL/GenBank/DDBJ whole genome shotgun (WGS) entry which is preliminary data.</text>
</comment>
<organism evidence="1 2">
    <name type="scientific">Catharanthus roseus</name>
    <name type="common">Madagascar periwinkle</name>
    <name type="synonym">Vinca rosea</name>
    <dbReference type="NCBI Taxonomy" id="4058"/>
    <lineage>
        <taxon>Eukaryota</taxon>
        <taxon>Viridiplantae</taxon>
        <taxon>Streptophyta</taxon>
        <taxon>Embryophyta</taxon>
        <taxon>Tracheophyta</taxon>
        <taxon>Spermatophyta</taxon>
        <taxon>Magnoliopsida</taxon>
        <taxon>eudicotyledons</taxon>
        <taxon>Gunneridae</taxon>
        <taxon>Pentapetalae</taxon>
        <taxon>asterids</taxon>
        <taxon>lamiids</taxon>
        <taxon>Gentianales</taxon>
        <taxon>Apocynaceae</taxon>
        <taxon>Rauvolfioideae</taxon>
        <taxon>Vinceae</taxon>
        <taxon>Catharanthinae</taxon>
        <taxon>Catharanthus</taxon>
    </lineage>
</organism>
<sequence>MTADTTDPSYWLNWRFLLCALWILIAILGAALLIWRYEGCNKSKSKERDNQREKVGTLYKDEAWTTCCKRIHPVWLLVYRVLGFSILLTVILSDTIVHSPRIFYFYTEWTFSLVTVYFGMASIFSIHGCIRYRNEVRAADLVGSDAERGTYVAPTIEDNANQHIMTRTLNSDEESYSRKPAGAWGYAFQIVFQTCAGAVVLTDIVFWFILYPFLTSKDYKLDVLKVSMHSVNACVLLGEVILNNLRFPFFRVAYFVLWTCIFVIFQWIVHACVSIWWPYPFLDLSSPYAPLWYMGVGLLTIVCFGIFAAIMRLKKLCWSKIQACSSLG</sequence>
<dbReference type="Proteomes" id="UP001060085">
    <property type="component" value="Linkage Group LG02"/>
</dbReference>
<gene>
    <name evidence="1" type="ORF">M9H77_10170</name>
</gene>
<name>A0ACC0C2P4_CATRO</name>
<evidence type="ECO:0000313" key="2">
    <source>
        <dbReference type="Proteomes" id="UP001060085"/>
    </source>
</evidence>
<reference evidence="2" key="1">
    <citation type="journal article" date="2023" name="Nat. Plants">
        <title>Single-cell RNA sequencing provides a high-resolution roadmap for understanding the multicellular compartmentation of specialized metabolism.</title>
        <authorList>
            <person name="Sun S."/>
            <person name="Shen X."/>
            <person name="Li Y."/>
            <person name="Li Y."/>
            <person name="Wang S."/>
            <person name="Li R."/>
            <person name="Zhang H."/>
            <person name="Shen G."/>
            <person name="Guo B."/>
            <person name="Wei J."/>
            <person name="Xu J."/>
            <person name="St-Pierre B."/>
            <person name="Chen S."/>
            <person name="Sun C."/>
        </authorList>
    </citation>
    <scope>NUCLEOTIDE SEQUENCE [LARGE SCALE GENOMIC DNA]</scope>
</reference>
<dbReference type="EMBL" id="CM044702">
    <property type="protein sequence ID" value="KAI5679220.1"/>
    <property type="molecule type" value="Genomic_DNA"/>
</dbReference>
<proteinExistence type="predicted"/>
<accession>A0ACC0C2P4</accession>
<protein>
    <submittedName>
        <fullName evidence="1">Uncharacterized protein</fullName>
    </submittedName>
</protein>